<dbReference type="InterPro" id="IPR013595">
    <property type="entry name" value="Pept_S33_TAP-like_C"/>
</dbReference>
<dbReference type="GO" id="GO:0016787">
    <property type="term" value="F:hydrolase activity"/>
    <property type="evidence" value="ECO:0007669"/>
    <property type="project" value="UniProtKB-KW"/>
</dbReference>
<dbReference type="Proteomes" id="UP001285441">
    <property type="component" value="Unassembled WGS sequence"/>
</dbReference>
<sequence length="501" mass="54096">MSLLSLFTTLALASIALTKPVSYPRVPCTPRSQTISWGPCSFPNLGSSPIECGILFVPVDYTSPALNETFGLPLFRSRATKPVTPSKGSILFNFGGPGYEAVQSLNSLADFLHLGVVNTLRFSCFDTPADRLIAAYKFPILAIGATDVALVDTWASTQVYSNICQTKNNNTNRGGVIGTAYVARDMMRIVDALNEDGLLRFWGFSYGSLLGETVAAMFPDRIDRLVLDGVVNGHNYYHRQGVDVDQLLSADDAFLGVLDQCITAGPAKCALATVNSTAADLAKALNRLAEEIRTAPIAVGDTVINFTFVKELLFIVIKYPSDVANAALHINNLLHRQNLTGVVDYYKSLQASIAMGDDDAIWGIKCSDTFPRSKELSEVMPDIEHMSNTSSTFGPYVASVTTICANWPFEAKERYAGDFKVKTRFPILFVGNTYDPATPVASARNMSASFEGSVVLEQHGFGHASLSQLSACTTTNLQAYFVNGTLPASGTVCEVDASLFK</sequence>
<accession>A0AAE0NTX6</accession>
<organism evidence="6 7">
    <name type="scientific">Podospora didyma</name>
    <dbReference type="NCBI Taxonomy" id="330526"/>
    <lineage>
        <taxon>Eukaryota</taxon>
        <taxon>Fungi</taxon>
        <taxon>Dikarya</taxon>
        <taxon>Ascomycota</taxon>
        <taxon>Pezizomycotina</taxon>
        <taxon>Sordariomycetes</taxon>
        <taxon>Sordariomycetidae</taxon>
        <taxon>Sordariales</taxon>
        <taxon>Podosporaceae</taxon>
        <taxon>Podospora</taxon>
    </lineage>
</organism>
<proteinExistence type="inferred from homology"/>
<keyword evidence="2" id="KW-0378">Hydrolase</keyword>
<reference evidence="6" key="1">
    <citation type="journal article" date="2023" name="Mol. Phylogenet. Evol.">
        <title>Genome-scale phylogeny and comparative genomics of the fungal order Sordariales.</title>
        <authorList>
            <person name="Hensen N."/>
            <person name="Bonometti L."/>
            <person name="Westerberg I."/>
            <person name="Brannstrom I.O."/>
            <person name="Guillou S."/>
            <person name="Cros-Aarteil S."/>
            <person name="Calhoun S."/>
            <person name="Haridas S."/>
            <person name="Kuo A."/>
            <person name="Mondo S."/>
            <person name="Pangilinan J."/>
            <person name="Riley R."/>
            <person name="LaButti K."/>
            <person name="Andreopoulos B."/>
            <person name="Lipzen A."/>
            <person name="Chen C."/>
            <person name="Yan M."/>
            <person name="Daum C."/>
            <person name="Ng V."/>
            <person name="Clum A."/>
            <person name="Steindorff A."/>
            <person name="Ohm R.A."/>
            <person name="Martin F."/>
            <person name="Silar P."/>
            <person name="Natvig D.O."/>
            <person name="Lalanne C."/>
            <person name="Gautier V."/>
            <person name="Ament-Velasquez S.L."/>
            <person name="Kruys A."/>
            <person name="Hutchinson M.I."/>
            <person name="Powell A.J."/>
            <person name="Barry K."/>
            <person name="Miller A.N."/>
            <person name="Grigoriev I.V."/>
            <person name="Debuchy R."/>
            <person name="Gladieux P."/>
            <person name="Hiltunen Thoren M."/>
            <person name="Johannesson H."/>
        </authorList>
    </citation>
    <scope>NUCLEOTIDE SEQUENCE</scope>
    <source>
        <strain evidence="6">CBS 232.78</strain>
    </source>
</reference>
<evidence type="ECO:0000256" key="3">
    <source>
        <dbReference type="SAM" id="SignalP"/>
    </source>
</evidence>
<dbReference type="Pfam" id="PF00561">
    <property type="entry name" value="Abhydrolase_1"/>
    <property type="match status" value="1"/>
</dbReference>
<gene>
    <name evidence="6" type="ORF">B0H63DRAFT_412575</name>
</gene>
<keyword evidence="7" id="KW-1185">Reference proteome</keyword>
<feature type="signal peptide" evidence="3">
    <location>
        <begin position="1"/>
        <end position="18"/>
    </location>
</feature>
<evidence type="ECO:0000256" key="2">
    <source>
        <dbReference type="ARBA" id="ARBA00022801"/>
    </source>
</evidence>
<comment type="similarity">
    <text evidence="1">Belongs to the peptidase S33 family.</text>
</comment>
<protein>
    <submittedName>
        <fullName evidence="6">TAP-like protein-domain-containing protein</fullName>
    </submittedName>
</protein>
<dbReference type="InterPro" id="IPR029058">
    <property type="entry name" value="AB_hydrolase_fold"/>
</dbReference>
<evidence type="ECO:0000259" key="5">
    <source>
        <dbReference type="Pfam" id="PF08386"/>
    </source>
</evidence>
<comment type="caution">
    <text evidence="6">The sequence shown here is derived from an EMBL/GenBank/DDBJ whole genome shotgun (WGS) entry which is preliminary data.</text>
</comment>
<dbReference type="SUPFAM" id="SSF53474">
    <property type="entry name" value="alpha/beta-Hydrolases"/>
    <property type="match status" value="1"/>
</dbReference>
<evidence type="ECO:0000259" key="4">
    <source>
        <dbReference type="Pfam" id="PF00561"/>
    </source>
</evidence>
<dbReference type="AlphaFoldDB" id="A0AAE0NTX6"/>
<dbReference type="EMBL" id="JAULSW010000003">
    <property type="protein sequence ID" value="KAK3387390.1"/>
    <property type="molecule type" value="Genomic_DNA"/>
</dbReference>
<dbReference type="InterPro" id="IPR000073">
    <property type="entry name" value="AB_hydrolase_1"/>
</dbReference>
<name>A0AAE0NTX6_9PEZI</name>
<dbReference type="Gene3D" id="3.40.50.1820">
    <property type="entry name" value="alpha/beta hydrolase"/>
    <property type="match status" value="1"/>
</dbReference>
<evidence type="ECO:0000313" key="6">
    <source>
        <dbReference type="EMBL" id="KAK3387390.1"/>
    </source>
</evidence>
<evidence type="ECO:0000256" key="1">
    <source>
        <dbReference type="ARBA" id="ARBA00010088"/>
    </source>
</evidence>
<feature type="domain" description="Peptidase S33 tripeptidyl aminopeptidase-like C-terminal" evidence="5">
    <location>
        <begin position="392"/>
        <end position="493"/>
    </location>
</feature>
<keyword evidence="3" id="KW-0732">Signal</keyword>
<dbReference type="InterPro" id="IPR051601">
    <property type="entry name" value="Serine_prot/Carboxylest_S33"/>
</dbReference>
<dbReference type="Pfam" id="PF08386">
    <property type="entry name" value="Abhydrolase_4"/>
    <property type="match status" value="1"/>
</dbReference>
<feature type="domain" description="AB hydrolase-1" evidence="4">
    <location>
        <begin position="178"/>
        <end position="230"/>
    </location>
</feature>
<reference evidence="6" key="2">
    <citation type="submission" date="2023-06" db="EMBL/GenBank/DDBJ databases">
        <authorList>
            <consortium name="Lawrence Berkeley National Laboratory"/>
            <person name="Haridas S."/>
            <person name="Hensen N."/>
            <person name="Bonometti L."/>
            <person name="Westerberg I."/>
            <person name="Brannstrom I.O."/>
            <person name="Guillou S."/>
            <person name="Cros-Aarteil S."/>
            <person name="Calhoun S."/>
            <person name="Kuo A."/>
            <person name="Mondo S."/>
            <person name="Pangilinan J."/>
            <person name="Riley R."/>
            <person name="LaButti K."/>
            <person name="Andreopoulos B."/>
            <person name="Lipzen A."/>
            <person name="Chen C."/>
            <person name="Yanf M."/>
            <person name="Daum C."/>
            <person name="Ng V."/>
            <person name="Clum A."/>
            <person name="Steindorff A."/>
            <person name="Ohm R."/>
            <person name="Martin F."/>
            <person name="Silar P."/>
            <person name="Natvig D."/>
            <person name="Lalanne C."/>
            <person name="Gautier V."/>
            <person name="Ament-velasquez S.L."/>
            <person name="Kruys A."/>
            <person name="Hutchinson M.I."/>
            <person name="Powell A.J."/>
            <person name="Barry K."/>
            <person name="Miller A.N."/>
            <person name="Grigoriev I.V."/>
            <person name="Debuchy R."/>
            <person name="Gladieux P."/>
            <person name="Thoren M.H."/>
            <person name="Johannesson H."/>
        </authorList>
    </citation>
    <scope>NUCLEOTIDE SEQUENCE</scope>
    <source>
        <strain evidence="6">CBS 232.78</strain>
    </source>
</reference>
<dbReference type="PANTHER" id="PTHR43248">
    <property type="entry name" value="2-SUCCINYL-6-HYDROXY-2,4-CYCLOHEXADIENE-1-CARBOXYLATE SYNTHASE"/>
    <property type="match status" value="1"/>
</dbReference>
<feature type="chain" id="PRO_5042233491" evidence="3">
    <location>
        <begin position="19"/>
        <end position="501"/>
    </location>
</feature>
<evidence type="ECO:0000313" key="7">
    <source>
        <dbReference type="Proteomes" id="UP001285441"/>
    </source>
</evidence>
<dbReference type="PANTHER" id="PTHR43248:SF25">
    <property type="entry name" value="AB HYDROLASE-1 DOMAIN-CONTAINING PROTEIN-RELATED"/>
    <property type="match status" value="1"/>
</dbReference>